<reference evidence="2 3" key="1">
    <citation type="submission" date="2017-09" db="EMBL/GenBank/DDBJ databases">
        <title>Genomic, metabolic, and phenotypic characteristics of bacterial isolates from the natural microbiome of the model nematode Caenorhabditis elegans.</title>
        <authorList>
            <person name="Zimmermann J."/>
            <person name="Obeng N."/>
            <person name="Yang W."/>
            <person name="Obeng O."/>
            <person name="Kissoyan K."/>
            <person name="Pees B."/>
            <person name="Dirksen P."/>
            <person name="Hoppner M."/>
            <person name="Franke A."/>
            <person name="Rosenstiel P."/>
            <person name="Leippe M."/>
            <person name="Dierking K."/>
            <person name="Kaleta C."/>
            <person name="Schulenburg H."/>
        </authorList>
    </citation>
    <scope>NUCLEOTIDE SEQUENCE [LARGE SCALE GENOMIC DNA]</scope>
    <source>
        <strain evidence="2 3">MYb73</strain>
    </source>
</reference>
<dbReference type="RefSeq" id="WP_105239840.1">
    <property type="nucleotide sequence ID" value="NZ_CP023270.1"/>
</dbReference>
<protein>
    <submittedName>
        <fullName evidence="2">Lactoylglutathione lyase</fullName>
    </submittedName>
</protein>
<dbReference type="PANTHER" id="PTHR35006">
    <property type="entry name" value="GLYOXALASE FAMILY PROTEIN (AFU_ORTHOLOGUE AFUA_5G14830)"/>
    <property type="match status" value="1"/>
</dbReference>
<dbReference type="GO" id="GO:0016829">
    <property type="term" value="F:lyase activity"/>
    <property type="evidence" value="ECO:0007669"/>
    <property type="project" value="UniProtKB-KW"/>
</dbReference>
<accession>A0A2S0IAQ6</accession>
<dbReference type="AlphaFoldDB" id="A0A2S0IAQ6"/>
<dbReference type="InterPro" id="IPR004360">
    <property type="entry name" value="Glyas_Fos-R_dOase_dom"/>
</dbReference>
<dbReference type="EMBL" id="CP023270">
    <property type="protein sequence ID" value="AVJ29120.1"/>
    <property type="molecule type" value="Genomic_DNA"/>
</dbReference>
<evidence type="ECO:0000259" key="1">
    <source>
        <dbReference type="Pfam" id="PF00903"/>
    </source>
</evidence>
<proteinExistence type="predicted"/>
<evidence type="ECO:0000313" key="2">
    <source>
        <dbReference type="EMBL" id="AVJ29120.1"/>
    </source>
</evidence>
<keyword evidence="3" id="KW-1185">Reference proteome</keyword>
<dbReference type="OrthoDB" id="9800438at2"/>
<dbReference type="Proteomes" id="UP000239477">
    <property type="component" value="Chromosome"/>
</dbReference>
<dbReference type="Pfam" id="PF00903">
    <property type="entry name" value="Glyoxalase"/>
    <property type="match status" value="1"/>
</dbReference>
<organism evidence="2 3">
    <name type="scientific">Achromobacter spanius</name>
    <dbReference type="NCBI Taxonomy" id="217203"/>
    <lineage>
        <taxon>Bacteria</taxon>
        <taxon>Pseudomonadati</taxon>
        <taxon>Pseudomonadota</taxon>
        <taxon>Betaproteobacteria</taxon>
        <taxon>Burkholderiales</taxon>
        <taxon>Alcaligenaceae</taxon>
        <taxon>Achromobacter</taxon>
    </lineage>
</organism>
<dbReference type="CDD" id="cd07262">
    <property type="entry name" value="VOC_like"/>
    <property type="match status" value="1"/>
</dbReference>
<dbReference type="Gene3D" id="3.10.180.10">
    <property type="entry name" value="2,3-Dihydroxybiphenyl 1,2-Dioxygenase, domain 1"/>
    <property type="match status" value="1"/>
</dbReference>
<keyword evidence="2" id="KW-0456">Lyase</keyword>
<gene>
    <name evidence="2" type="ORF">CLM73_19475</name>
</gene>
<evidence type="ECO:0000313" key="3">
    <source>
        <dbReference type="Proteomes" id="UP000239477"/>
    </source>
</evidence>
<feature type="domain" description="Glyoxalase/fosfomycin resistance/dioxygenase" evidence="1">
    <location>
        <begin position="4"/>
        <end position="126"/>
    </location>
</feature>
<name>A0A2S0IAQ6_9BURK</name>
<dbReference type="PANTHER" id="PTHR35006:SF1">
    <property type="entry name" value="BLL2941 PROTEIN"/>
    <property type="match status" value="1"/>
</dbReference>
<dbReference type="SUPFAM" id="SSF54593">
    <property type="entry name" value="Glyoxalase/Bleomycin resistance protein/Dihydroxybiphenyl dioxygenase"/>
    <property type="match status" value="1"/>
</dbReference>
<dbReference type="InterPro" id="IPR029068">
    <property type="entry name" value="Glyas_Bleomycin-R_OHBP_Dase"/>
</dbReference>
<sequence>MYTHIQLGARDWQRQVRFYDAVLRPLGLRRENSIEEAGPAGVIWRADTARWPSFVVAPPFNGLPATWGNGCQVSFEAPTPQVVQQCWEEALRQGGADEGAPALRPHYAADFYAAYCRDPEGNKLAFVCASPA</sequence>